<organism evidence="6 7">
    <name type="scientific">Pseudonocardia halophobica</name>
    <dbReference type="NCBI Taxonomy" id="29401"/>
    <lineage>
        <taxon>Bacteria</taxon>
        <taxon>Bacillati</taxon>
        <taxon>Actinomycetota</taxon>
        <taxon>Actinomycetes</taxon>
        <taxon>Pseudonocardiales</taxon>
        <taxon>Pseudonocardiaceae</taxon>
        <taxon>Pseudonocardia</taxon>
    </lineage>
</organism>
<dbReference type="GO" id="GO:0003700">
    <property type="term" value="F:DNA-binding transcription factor activity"/>
    <property type="evidence" value="ECO:0007669"/>
    <property type="project" value="TreeGrafter"/>
</dbReference>
<keyword evidence="3" id="KW-0804">Transcription</keyword>
<dbReference type="PANTHER" id="PTHR30136:SF24">
    <property type="entry name" value="HTH-TYPE TRANSCRIPTIONAL REPRESSOR ALLR"/>
    <property type="match status" value="1"/>
</dbReference>
<dbReference type="Pfam" id="PF09339">
    <property type="entry name" value="HTH_IclR"/>
    <property type="match status" value="1"/>
</dbReference>
<dbReference type="SMART" id="SM00346">
    <property type="entry name" value="HTH_ICLR"/>
    <property type="match status" value="1"/>
</dbReference>
<dbReference type="SUPFAM" id="SSF55781">
    <property type="entry name" value="GAF domain-like"/>
    <property type="match status" value="1"/>
</dbReference>
<accession>A0A9W6P0C9</accession>
<dbReference type="PROSITE" id="PS51077">
    <property type="entry name" value="HTH_ICLR"/>
    <property type="match status" value="1"/>
</dbReference>
<proteinExistence type="predicted"/>
<dbReference type="Gene3D" id="3.30.450.40">
    <property type="match status" value="1"/>
</dbReference>
<dbReference type="InterPro" id="IPR005471">
    <property type="entry name" value="Tscrpt_reg_IclR_N"/>
</dbReference>
<dbReference type="AlphaFoldDB" id="A0A9W6P0C9"/>
<dbReference type="Gene3D" id="1.10.10.10">
    <property type="entry name" value="Winged helix-like DNA-binding domain superfamily/Winged helix DNA-binding domain"/>
    <property type="match status" value="1"/>
</dbReference>
<dbReference type="InterPro" id="IPR036388">
    <property type="entry name" value="WH-like_DNA-bd_sf"/>
</dbReference>
<keyword evidence="1" id="KW-0805">Transcription regulation</keyword>
<evidence type="ECO:0000313" key="6">
    <source>
        <dbReference type="EMBL" id="GLL15529.1"/>
    </source>
</evidence>
<dbReference type="PANTHER" id="PTHR30136">
    <property type="entry name" value="HELIX-TURN-HELIX TRANSCRIPTIONAL REGULATOR, ICLR FAMILY"/>
    <property type="match status" value="1"/>
</dbReference>
<dbReference type="GO" id="GO:0045892">
    <property type="term" value="P:negative regulation of DNA-templated transcription"/>
    <property type="evidence" value="ECO:0007669"/>
    <property type="project" value="TreeGrafter"/>
</dbReference>
<evidence type="ECO:0000313" key="7">
    <source>
        <dbReference type="Proteomes" id="UP001143463"/>
    </source>
</evidence>
<evidence type="ECO:0000259" key="5">
    <source>
        <dbReference type="PROSITE" id="PS51078"/>
    </source>
</evidence>
<dbReference type="InterPro" id="IPR036390">
    <property type="entry name" value="WH_DNA-bd_sf"/>
</dbReference>
<dbReference type="Proteomes" id="UP001143463">
    <property type="component" value="Unassembled WGS sequence"/>
</dbReference>
<sequence length="264" mass="28465">MERSMGREGPPPSILSKAFDLLNAFNAQERVMTLNELTSASGLPKSTVHRLLARLVELGAIEQHRSGYKIGLTMFRLGSMPPAVGMRDRAVPYLAALHRFTGQTVHFAVLRGFEVVYLEKLPSEHSASVLSGIGARLPASCTAVGKALLAHEAPEDLPDLLPCPLPRLTPSSIRDADELFAELTEVRTSGLAHEYEEAQPGLACIGAPIVVNEYAVAAVSASYRTNAPLPKGAESMLRQTAAAIASSVRSSLESGRQHWFPREM</sequence>
<reference evidence="6" key="1">
    <citation type="journal article" date="2014" name="Int. J. Syst. Evol. Microbiol.">
        <title>Complete genome sequence of Corynebacterium casei LMG S-19264T (=DSM 44701T), isolated from a smear-ripened cheese.</title>
        <authorList>
            <consortium name="US DOE Joint Genome Institute (JGI-PGF)"/>
            <person name="Walter F."/>
            <person name="Albersmeier A."/>
            <person name="Kalinowski J."/>
            <person name="Ruckert C."/>
        </authorList>
    </citation>
    <scope>NUCLEOTIDE SEQUENCE</scope>
    <source>
        <strain evidence="6">VKM Ac-1069</strain>
    </source>
</reference>
<keyword evidence="2" id="KW-0238">DNA-binding</keyword>
<dbReference type="SUPFAM" id="SSF46785">
    <property type="entry name" value="Winged helix' DNA-binding domain"/>
    <property type="match status" value="1"/>
</dbReference>
<dbReference type="Pfam" id="PF01614">
    <property type="entry name" value="IclR_C"/>
    <property type="match status" value="1"/>
</dbReference>
<gene>
    <name evidence="6" type="ORF">GCM10017577_66800</name>
</gene>
<evidence type="ECO:0000259" key="4">
    <source>
        <dbReference type="PROSITE" id="PS51077"/>
    </source>
</evidence>
<evidence type="ECO:0000256" key="3">
    <source>
        <dbReference type="ARBA" id="ARBA00023163"/>
    </source>
</evidence>
<keyword evidence="7" id="KW-1185">Reference proteome</keyword>
<dbReference type="GO" id="GO:0003677">
    <property type="term" value="F:DNA binding"/>
    <property type="evidence" value="ECO:0007669"/>
    <property type="project" value="UniProtKB-KW"/>
</dbReference>
<comment type="caution">
    <text evidence="6">The sequence shown here is derived from an EMBL/GenBank/DDBJ whole genome shotgun (WGS) entry which is preliminary data.</text>
</comment>
<reference evidence="6" key="2">
    <citation type="submission" date="2023-01" db="EMBL/GenBank/DDBJ databases">
        <authorList>
            <person name="Sun Q."/>
            <person name="Evtushenko L."/>
        </authorList>
    </citation>
    <scope>NUCLEOTIDE SEQUENCE</scope>
    <source>
        <strain evidence="6">VKM Ac-1069</strain>
    </source>
</reference>
<name>A0A9W6P0C9_9PSEU</name>
<protein>
    <submittedName>
        <fullName evidence="6">IclR family transcriptional regulator</fullName>
    </submittedName>
</protein>
<dbReference type="InterPro" id="IPR029016">
    <property type="entry name" value="GAF-like_dom_sf"/>
</dbReference>
<evidence type="ECO:0000256" key="2">
    <source>
        <dbReference type="ARBA" id="ARBA00023125"/>
    </source>
</evidence>
<feature type="domain" description="IclR-ED" evidence="5">
    <location>
        <begin position="73"/>
        <end position="254"/>
    </location>
</feature>
<dbReference type="InterPro" id="IPR050707">
    <property type="entry name" value="HTH_MetabolicPath_Reg"/>
</dbReference>
<dbReference type="PROSITE" id="PS51078">
    <property type="entry name" value="ICLR_ED"/>
    <property type="match status" value="1"/>
</dbReference>
<dbReference type="EMBL" id="BSFQ01000048">
    <property type="protein sequence ID" value="GLL15529.1"/>
    <property type="molecule type" value="Genomic_DNA"/>
</dbReference>
<evidence type="ECO:0000256" key="1">
    <source>
        <dbReference type="ARBA" id="ARBA00023015"/>
    </source>
</evidence>
<dbReference type="InterPro" id="IPR014757">
    <property type="entry name" value="Tscrpt_reg_IclR_C"/>
</dbReference>
<feature type="domain" description="HTH iclR-type" evidence="4">
    <location>
        <begin position="12"/>
        <end position="72"/>
    </location>
</feature>